<gene>
    <name evidence="1" type="ORF">ACFSJ0_20675</name>
</gene>
<keyword evidence="2" id="KW-1185">Reference proteome</keyword>
<comment type="caution">
    <text evidence="1">The sequence shown here is derived from an EMBL/GenBank/DDBJ whole genome shotgun (WGS) entry which is preliminary data.</text>
</comment>
<name>A0ABW4GDR1_9ACTN</name>
<dbReference type="EMBL" id="JBHUCM010000017">
    <property type="protein sequence ID" value="MFD1539482.1"/>
    <property type="molecule type" value="Genomic_DNA"/>
</dbReference>
<evidence type="ECO:0000313" key="1">
    <source>
        <dbReference type="EMBL" id="MFD1539482.1"/>
    </source>
</evidence>
<protein>
    <submittedName>
        <fullName evidence="1">Uncharacterized protein</fullName>
    </submittedName>
</protein>
<sequence length="51" mass="5212">MAQQRVHPDAQVVEGPPKSAASCLAVAPDTAQETARLVLSAASALARELNA</sequence>
<dbReference type="RefSeq" id="WP_219535120.1">
    <property type="nucleotide sequence ID" value="NZ_JAHKRM010000025.1"/>
</dbReference>
<proteinExistence type="predicted"/>
<reference evidence="2" key="1">
    <citation type="journal article" date="2019" name="Int. J. Syst. Evol. Microbiol.">
        <title>The Global Catalogue of Microorganisms (GCM) 10K type strain sequencing project: providing services to taxonomists for standard genome sequencing and annotation.</title>
        <authorList>
            <consortium name="The Broad Institute Genomics Platform"/>
            <consortium name="The Broad Institute Genome Sequencing Center for Infectious Disease"/>
            <person name="Wu L."/>
            <person name="Ma J."/>
        </authorList>
    </citation>
    <scope>NUCLEOTIDE SEQUENCE [LARGE SCALE GENOMIC DNA]</scope>
    <source>
        <strain evidence="2">CGMCC 1.15399</strain>
    </source>
</reference>
<dbReference type="Proteomes" id="UP001597097">
    <property type="component" value="Unassembled WGS sequence"/>
</dbReference>
<organism evidence="1 2">
    <name type="scientific">Nonomuraea guangzhouensis</name>
    <dbReference type="NCBI Taxonomy" id="1291555"/>
    <lineage>
        <taxon>Bacteria</taxon>
        <taxon>Bacillati</taxon>
        <taxon>Actinomycetota</taxon>
        <taxon>Actinomycetes</taxon>
        <taxon>Streptosporangiales</taxon>
        <taxon>Streptosporangiaceae</taxon>
        <taxon>Nonomuraea</taxon>
    </lineage>
</organism>
<accession>A0ABW4GDR1</accession>
<evidence type="ECO:0000313" key="2">
    <source>
        <dbReference type="Proteomes" id="UP001597097"/>
    </source>
</evidence>